<dbReference type="Gene3D" id="3.40.50.720">
    <property type="entry name" value="NAD(P)-binding Rossmann-like Domain"/>
    <property type="match status" value="1"/>
</dbReference>
<dbReference type="InterPro" id="IPR036291">
    <property type="entry name" value="NAD(P)-bd_dom_sf"/>
</dbReference>
<dbReference type="PROSITE" id="PS00059">
    <property type="entry name" value="ADH_ZINC"/>
    <property type="match status" value="1"/>
</dbReference>
<evidence type="ECO:0000313" key="7">
    <source>
        <dbReference type="EMBL" id="KAF7410180.1"/>
    </source>
</evidence>
<keyword evidence="5" id="KW-1133">Transmembrane helix</keyword>
<sequence>MECLSFDPLSKTLTLKKTSIPIPKPDEVRIKVAYSGICGTDLHILEGAFTCKDDGPFVLGHEFCGTVDEIGSAVTNFKIGQRVTVDPNSGCHKCTDCHIGNYHFCRVGGLRNTIGIYRNGGWATHVLVPESQIHLIPDKVQMHQAALTEPLSCLAHGLKRIGTIHVGYQVLIIGAGIIGLFWSCLLHLRGLRNTVTISEPQEKRRKIASKLGLNYKLKEPNQLANDQFDLVVDCSGSGPAMETAMQLLKPGGCLCMFGVANPKAKMSIEPYQIFKKELSIVGVNINPHTFPRSLSLLEAMADQYLDFDKLGIKVYTLSQYREALETLKKGDISKAIFKL</sequence>
<comment type="cofactor">
    <cofactor evidence="1">
        <name>Zn(2+)</name>
        <dbReference type="ChEBI" id="CHEBI:29105"/>
    </cofactor>
</comment>
<dbReference type="AlphaFoldDB" id="A0A834NIF0"/>
<dbReference type="EMBL" id="JACSDZ010000003">
    <property type="protein sequence ID" value="KAF7410180.1"/>
    <property type="molecule type" value="Genomic_DNA"/>
</dbReference>
<feature type="domain" description="Enoyl reductase (ER)" evidence="6">
    <location>
        <begin position="8"/>
        <end position="337"/>
    </location>
</feature>
<dbReference type="Pfam" id="PF08240">
    <property type="entry name" value="ADH_N"/>
    <property type="match status" value="1"/>
</dbReference>
<dbReference type="Pfam" id="PF16912">
    <property type="entry name" value="Glu_dehyd_C"/>
    <property type="match status" value="1"/>
</dbReference>
<dbReference type="GO" id="GO:0016491">
    <property type="term" value="F:oxidoreductase activity"/>
    <property type="evidence" value="ECO:0007669"/>
    <property type="project" value="UniProtKB-KW"/>
</dbReference>
<evidence type="ECO:0000256" key="3">
    <source>
        <dbReference type="ARBA" id="ARBA00022833"/>
    </source>
</evidence>
<proteinExistence type="predicted"/>
<accession>A0A834NIF0</accession>
<dbReference type="Proteomes" id="UP000617340">
    <property type="component" value="Unassembled WGS sequence"/>
</dbReference>
<dbReference type="InterPro" id="IPR011032">
    <property type="entry name" value="GroES-like_sf"/>
</dbReference>
<dbReference type="SMART" id="SM00829">
    <property type="entry name" value="PKS_ER"/>
    <property type="match status" value="1"/>
</dbReference>
<evidence type="ECO:0000259" key="6">
    <source>
        <dbReference type="SMART" id="SM00829"/>
    </source>
</evidence>
<evidence type="ECO:0000256" key="1">
    <source>
        <dbReference type="ARBA" id="ARBA00001947"/>
    </source>
</evidence>
<dbReference type="SUPFAM" id="SSF51735">
    <property type="entry name" value="NAD(P)-binding Rossmann-fold domains"/>
    <property type="match status" value="1"/>
</dbReference>
<dbReference type="GO" id="GO:0008270">
    <property type="term" value="F:zinc ion binding"/>
    <property type="evidence" value="ECO:0007669"/>
    <property type="project" value="InterPro"/>
</dbReference>
<keyword evidence="8" id="KW-1185">Reference proteome</keyword>
<dbReference type="InterPro" id="IPR013154">
    <property type="entry name" value="ADH-like_N"/>
</dbReference>
<protein>
    <recommendedName>
        <fullName evidence="6">Enoyl reductase (ER) domain-containing protein</fullName>
    </recommendedName>
</protein>
<keyword evidence="3" id="KW-0862">Zinc</keyword>
<dbReference type="InterPro" id="IPR031640">
    <property type="entry name" value="Glu_dehyd_C"/>
</dbReference>
<dbReference type="InterPro" id="IPR002328">
    <property type="entry name" value="ADH_Zn_CS"/>
</dbReference>
<dbReference type="InterPro" id="IPR020843">
    <property type="entry name" value="ER"/>
</dbReference>
<evidence type="ECO:0000313" key="8">
    <source>
        <dbReference type="Proteomes" id="UP000617340"/>
    </source>
</evidence>
<feature type="transmembrane region" description="Helical" evidence="5">
    <location>
        <begin position="166"/>
        <end position="188"/>
    </location>
</feature>
<keyword evidence="2" id="KW-0479">Metal-binding</keyword>
<dbReference type="PANTHER" id="PTHR43401">
    <property type="entry name" value="L-THREONINE 3-DEHYDROGENASE"/>
    <property type="match status" value="1"/>
</dbReference>
<evidence type="ECO:0000256" key="2">
    <source>
        <dbReference type="ARBA" id="ARBA00022723"/>
    </source>
</evidence>
<dbReference type="SUPFAM" id="SSF50129">
    <property type="entry name" value="GroES-like"/>
    <property type="match status" value="1"/>
</dbReference>
<organism evidence="7 8">
    <name type="scientific">Vespula germanica</name>
    <name type="common">German yellow jacket</name>
    <name type="synonym">Paravespula germanica</name>
    <dbReference type="NCBI Taxonomy" id="30212"/>
    <lineage>
        <taxon>Eukaryota</taxon>
        <taxon>Metazoa</taxon>
        <taxon>Ecdysozoa</taxon>
        <taxon>Arthropoda</taxon>
        <taxon>Hexapoda</taxon>
        <taxon>Insecta</taxon>
        <taxon>Pterygota</taxon>
        <taxon>Neoptera</taxon>
        <taxon>Endopterygota</taxon>
        <taxon>Hymenoptera</taxon>
        <taxon>Apocrita</taxon>
        <taxon>Aculeata</taxon>
        <taxon>Vespoidea</taxon>
        <taxon>Vespidae</taxon>
        <taxon>Vespinae</taxon>
        <taxon>Vespula</taxon>
    </lineage>
</organism>
<keyword evidence="5" id="KW-0812">Transmembrane</keyword>
<dbReference type="InterPro" id="IPR050129">
    <property type="entry name" value="Zn_alcohol_dh"/>
</dbReference>
<comment type="caution">
    <text evidence="7">The sequence shown here is derived from an EMBL/GenBank/DDBJ whole genome shotgun (WGS) entry which is preliminary data.</text>
</comment>
<reference evidence="7" key="1">
    <citation type="journal article" date="2020" name="G3 (Bethesda)">
        <title>High-Quality Assemblies for Three Invasive Social Wasps from the &lt;i&gt;Vespula&lt;/i&gt; Genus.</title>
        <authorList>
            <person name="Harrop T.W.R."/>
            <person name="Guhlin J."/>
            <person name="McLaughlin G.M."/>
            <person name="Permina E."/>
            <person name="Stockwell P."/>
            <person name="Gilligan J."/>
            <person name="Le Lec M.F."/>
            <person name="Gruber M.A.M."/>
            <person name="Quinn O."/>
            <person name="Lovegrove M."/>
            <person name="Duncan E.J."/>
            <person name="Remnant E.J."/>
            <person name="Van Eeckhoven J."/>
            <person name="Graham B."/>
            <person name="Knapp R.A."/>
            <person name="Langford K.W."/>
            <person name="Kronenberg Z."/>
            <person name="Press M.O."/>
            <person name="Eacker S.M."/>
            <person name="Wilson-Rankin E.E."/>
            <person name="Purcell J."/>
            <person name="Lester P.J."/>
            <person name="Dearden P.K."/>
        </authorList>
    </citation>
    <scope>NUCLEOTIDE SEQUENCE</scope>
    <source>
        <strain evidence="7">Linc-1</strain>
    </source>
</reference>
<dbReference type="PANTHER" id="PTHR43401:SF2">
    <property type="entry name" value="L-THREONINE 3-DEHYDROGENASE"/>
    <property type="match status" value="1"/>
</dbReference>
<dbReference type="Gene3D" id="3.90.180.10">
    <property type="entry name" value="Medium-chain alcohol dehydrogenases, catalytic domain"/>
    <property type="match status" value="1"/>
</dbReference>
<evidence type="ECO:0000256" key="4">
    <source>
        <dbReference type="ARBA" id="ARBA00023002"/>
    </source>
</evidence>
<name>A0A834NIF0_VESGE</name>
<keyword evidence="4" id="KW-0560">Oxidoreductase</keyword>
<evidence type="ECO:0000256" key="5">
    <source>
        <dbReference type="SAM" id="Phobius"/>
    </source>
</evidence>
<keyword evidence="5" id="KW-0472">Membrane</keyword>
<gene>
    <name evidence="7" type="ORF">HZH68_004561</name>
</gene>